<dbReference type="EMBL" id="CP013342">
    <property type="protein sequence ID" value="AMU96367.1"/>
    <property type="molecule type" value="Genomic_DNA"/>
</dbReference>
<dbReference type="KEGG" id="ster:AOA14_17335"/>
<reference evidence="3" key="1">
    <citation type="submission" date="2015-11" db="EMBL/GenBank/DDBJ databases">
        <title>Complete genome sequence of a polyethylene glycol-degrading strain Sphingopyxis terrae strain 203-1 (NBRC 15098).</title>
        <authorList>
            <person name="Yoshiyuki O."/>
            <person name="Shouta N."/>
            <person name="Nagata Y."/>
            <person name="Numata M."/>
            <person name="Tsuchikane K."/>
            <person name="Hosoyama A."/>
            <person name="Yamazoe A."/>
            <person name="Tsuda M."/>
            <person name="Fujita N."/>
            <person name="Kawai F."/>
        </authorList>
    </citation>
    <scope>NUCLEOTIDE SEQUENCE [LARGE SCALE GENOMIC DNA]</scope>
    <source>
        <strain evidence="3">203-1</strain>
    </source>
</reference>
<dbReference type="STRING" id="1219058.AOA14_17335"/>
<evidence type="ECO:0000313" key="2">
    <source>
        <dbReference type="EMBL" id="AMU96367.1"/>
    </source>
</evidence>
<dbReference type="AlphaFoldDB" id="A0A142W499"/>
<sequence length="138" mass="14844">MSISTAAPSLLLAAAMLLAPLPAAAQDESLAQHSEPPERISFLVTYGDDHCPVAEGEDIVVCAQRPESDRYRVPKELRGKDEDTSVGGSAWGARVEDYDNVARLTRPDSCSVIGSYGFTGCTAAMLRQWFAERRAAGQ</sequence>
<name>A0A142W499_9SPHN</name>
<accession>A0A142W499</accession>
<evidence type="ECO:0000256" key="1">
    <source>
        <dbReference type="SAM" id="SignalP"/>
    </source>
</evidence>
<keyword evidence="1" id="KW-0732">Signal</keyword>
<protein>
    <submittedName>
        <fullName evidence="2">Uncharacterized protein</fullName>
    </submittedName>
</protein>
<feature type="chain" id="PRO_5007502663" evidence="1">
    <location>
        <begin position="26"/>
        <end position="138"/>
    </location>
</feature>
<organism evidence="2 3">
    <name type="scientific">Sphingopyxis terrae subsp. terrae NBRC 15098</name>
    <dbReference type="NCBI Taxonomy" id="1219058"/>
    <lineage>
        <taxon>Bacteria</taxon>
        <taxon>Pseudomonadati</taxon>
        <taxon>Pseudomonadota</taxon>
        <taxon>Alphaproteobacteria</taxon>
        <taxon>Sphingomonadales</taxon>
        <taxon>Sphingomonadaceae</taxon>
        <taxon>Sphingopyxis</taxon>
    </lineage>
</organism>
<reference evidence="2 3" key="2">
    <citation type="journal article" date="2016" name="Genome Announc.">
        <title>Complete Genome Sequence of Sphingopyxis terrae Strain 203-1 (NBRC 111660), a Polyethylene Glycol Degrader.</title>
        <authorList>
            <person name="Ohtsubo Y."/>
            <person name="Nonoyama S."/>
            <person name="Nagata Y."/>
            <person name="Numata M."/>
            <person name="Tsuchikane K."/>
            <person name="Hosoyama A."/>
            <person name="Yamazoe A."/>
            <person name="Tsuda M."/>
            <person name="Fujita N."/>
            <person name="Kawai F."/>
        </authorList>
    </citation>
    <scope>NUCLEOTIDE SEQUENCE [LARGE SCALE GENOMIC DNA]</scope>
    <source>
        <strain evidence="2 3">203-1</strain>
    </source>
</reference>
<proteinExistence type="predicted"/>
<gene>
    <name evidence="2" type="ORF">AOA14_17335</name>
</gene>
<dbReference type="RefSeq" id="WP_062902705.1">
    <property type="nucleotide sequence ID" value="NZ_CP013342.1"/>
</dbReference>
<feature type="signal peptide" evidence="1">
    <location>
        <begin position="1"/>
        <end position="25"/>
    </location>
</feature>
<evidence type="ECO:0000313" key="3">
    <source>
        <dbReference type="Proteomes" id="UP000076234"/>
    </source>
</evidence>
<dbReference type="Proteomes" id="UP000076234">
    <property type="component" value="Chromosome"/>
</dbReference>